<organism evidence="2 3">
    <name type="scientific">Candidatus Woesebacteria bacterium GW2011_GWB1_38_8</name>
    <dbReference type="NCBI Taxonomy" id="1618570"/>
    <lineage>
        <taxon>Bacteria</taxon>
        <taxon>Candidatus Woeseibacteriota</taxon>
    </lineage>
</organism>
<name>A0A0G0L3Q4_9BACT</name>
<dbReference type="STRING" id="1618570.UT08_C0005G0073"/>
<dbReference type="SUPFAM" id="SSF82771">
    <property type="entry name" value="GIY-YIG endonuclease"/>
    <property type="match status" value="1"/>
</dbReference>
<dbReference type="Proteomes" id="UP000034081">
    <property type="component" value="Unassembled WGS sequence"/>
</dbReference>
<comment type="caution">
    <text evidence="2">The sequence shown here is derived from an EMBL/GenBank/DDBJ whole genome shotgun (WGS) entry which is preliminary data.</text>
</comment>
<sequence length="79" mass="9296">MWYIYILICADERTYVGCTNNLDSRLIRHNKGFVLATKDRLPVKLIGYFAIKDEKKAFAFEKYLKTGVGRVFIKKRIFS</sequence>
<dbReference type="InterPro" id="IPR035901">
    <property type="entry name" value="GIY-YIG_endonuc_sf"/>
</dbReference>
<protein>
    <submittedName>
        <fullName evidence="2">Excinuclease ABC C subunit domain-containing protein</fullName>
    </submittedName>
</protein>
<dbReference type="Pfam" id="PF01541">
    <property type="entry name" value="GIY-YIG"/>
    <property type="match status" value="1"/>
</dbReference>
<accession>A0A0G0L3Q4</accession>
<dbReference type="PROSITE" id="PS50164">
    <property type="entry name" value="GIY_YIG"/>
    <property type="match status" value="1"/>
</dbReference>
<evidence type="ECO:0000313" key="3">
    <source>
        <dbReference type="Proteomes" id="UP000034081"/>
    </source>
</evidence>
<evidence type="ECO:0000259" key="1">
    <source>
        <dbReference type="PROSITE" id="PS50164"/>
    </source>
</evidence>
<dbReference type="EMBL" id="LBVL01000005">
    <property type="protein sequence ID" value="KKQ85622.1"/>
    <property type="molecule type" value="Genomic_DNA"/>
</dbReference>
<dbReference type="Gene3D" id="3.40.1440.10">
    <property type="entry name" value="GIY-YIG endonuclease"/>
    <property type="match status" value="1"/>
</dbReference>
<evidence type="ECO:0000313" key="2">
    <source>
        <dbReference type="EMBL" id="KKQ85622.1"/>
    </source>
</evidence>
<reference evidence="2 3" key="1">
    <citation type="journal article" date="2015" name="Nature">
        <title>rRNA introns, odd ribosomes, and small enigmatic genomes across a large radiation of phyla.</title>
        <authorList>
            <person name="Brown C.T."/>
            <person name="Hug L.A."/>
            <person name="Thomas B.C."/>
            <person name="Sharon I."/>
            <person name="Castelle C.J."/>
            <person name="Singh A."/>
            <person name="Wilkins M.J."/>
            <person name="Williams K.H."/>
            <person name="Banfield J.F."/>
        </authorList>
    </citation>
    <scope>NUCLEOTIDE SEQUENCE [LARGE SCALE GENOMIC DNA]</scope>
</reference>
<proteinExistence type="predicted"/>
<gene>
    <name evidence="2" type="ORF">UT08_C0005G0073</name>
</gene>
<dbReference type="AlphaFoldDB" id="A0A0G0L3Q4"/>
<dbReference type="InterPro" id="IPR000305">
    <property type="entry name" value="GIY-YIG_endonuc"/>
</dbReference>
<feature type="domain" description="GIY-YIG" evidence="1">
    <location>
        <begin position="1"/>
        <end position="74"/>
    </location>
</feature>